<accession>A0A0V0YYJ7</accession>
<gene>
    <name evidence="2" type="ORF">T12_15003</name>
</gene>
<dbReference type="AlphaFoldDB" id="A0A0V0YYJ7"/>
<evidence type="ECO:0000313" key="3">
    <source>
        <dbReference type="Proteomes" id="UP000054783"/>
    </source>
</evidence>
<evidence type="ECO:0000313" key="2">
    <source>
        <dbReference type="EMBL" id="KRY05212.1"/>
    </source>
</evidence>
<dbReference type="Proteomes" id="UP000054783">
    <property type="component" value="Unassembled WGS sequence"/>
</dbReference>
<keyword evidence="1" id="KW-0732">Signal</keyword>
<feature type="chain" id="PRO_5006873447" evidence="1">
    <location>
        <begin position="20"/>
        <end position="30"/>
    </location>
</feature>
<proteinExistence type="predicted"/>
<evidence type="ECO:0000256" key="1">
    <source>
        <dbReference type="SAM" id="SignalP"/>
    </source>
</evidence>
<feature type="signal peptide" evidence="1">
    <location>
        <begin position="1"/>
        <end position="19"/>
    </location>
</feature>
<protein>
    <submittedName>
        <fullName evidence="2">Uncharacterized protein</fullName>
    </submittedName>
</protein>
<name>A0A0V0YYJ7_9BILA</name>
<keyword evidence="3" id="KW-1185">Reference proteome</keyword>
<sequence>MFLLLLFTRVIVFLRKVGTKRITPTTLYTI</sequence>
<organism evidence="2 3">
    <name type="scientific">Trichinella patagoniensis</name>
    <dbReference type="NCBI Taxonomy" id="990121"/>
    <lineage>
        <taxon>Eukaryota</taxon>
        <taxon>Metazoa</taxon>
        <taxon>Ecdysozoa</taxon>
        <taxon>Nematoda</taxon>
        <taxon>Enoplea</taxon>
        <taxon>Dorylaimia</taxon>
        <taxon>Trichinellida</taxon>
        <taxon>Trichinellidae</taxon>
        <taxon>Trichinella</taxon>
    </lineage>
</organism>
<dbReference type="EMBL" id="JYDQ01001432">
    <property type="protein sequence ID" value="KRY05212.1"/>
    <property type="molecule type" value="Genomic_DNA"/>
</dbReference>
<comment type="caution">
    <text evidence="2">The sequence shown here is derived from an EMBL/GenBank/DDBJ whole genome shotgun (WGS) entry which is preliminary data.</text>
</comment>
<reference evidence="2 3" key="1">
    <citation type="submission" date="2015-01" db="EMBL/GenBank/DDBJ databases">
        <title>Evolution of Trichinella species and genotypes.</title>
        <authorList>
            <person name="Korhonen P.K."/>
            <person name="Edoardo P."/>
            <person name="Giuseppe L.R."/>
            <person name="Gasser R.B."/>
        </authorList>
    </citation>
    <scope>NUCLEOTIDE SEQUENCE [LARGE SCALE GENOMIC DNA]</scope>
    <source>
        <strain evidence="2">ISS2496</strain>
    </source>
</reference>